<dbReference type="EMBL" id="PQFF01000465">
    <property type="protein sequence ID" value="RHZ48564.1"/>
    <property type="molecule type" value="Genomic_DNA"/>
</dbReference>
<sequence length="102" mass="12065">MYSDNESHKSRTHSSFNAESCRFWTRLRKTQFINPNASNRMFQNISGESILSEELKNFMEIAHRKRIKFIREKLSKKISWHSIPITCEEANLQKSESSLTKL</sequence>
<dbReference type="Proteomes" id="UP000266861">
    <property type="component" value="Unassembled WGS sequence"/>
</dbReference>
<organism evidence="1 2">
    <name type="scientific">Diversispora epigaea</name>
    <dbReference type="NCBI Taxonomy" id="1348612"/>
    <lineage>
        <taxon>Eukaryota</taxon>
        <taxon>Fungi</taxon>
        <taxon>Fungi incertae sedis</taxon>
        <taxon>Mucoromycota</taxon>
        <taxon>Glomeromycotina</taxon>
        <taxon>Glomeromycetes</taxon>
        <taxon>Diversisporales</taxon>
        <taxon>Diversisporaceae</taxon>
        <taxon>Diversispora</taxon>
    </lineage>
</organism>
<reference evidence="1 2" key="1">
    <citation type="submission" date="2018-08" db="EMBL/GenBank/DDBJ databases">
        <title>Genome and evolution of the arbuscular mycorrhizal fungus Diversispora epigaea (formerly Glomus versiforme) and its bacterial endosymbionts.</title>
        <authorList>
            <person name="Sun X."/>
            <person name="Fei Z."/>
            <person name="Harrison M."/>
        </authorList>
    </citation>
    <scope>NUCLEOTIDE SEQUENCE [LARGE SCALE GENOMIC DNA]</scope>
    <source>
        <strain evidence="1 2">IT104</strain>
    </source>
</reference>
<keyword evidence="2" id="KW-1185">Reference proteome</keyword>
<comment type="caution">
    <text evidence="1">The sequence shown here is derived from an EMBL/GenBank/DDBJ whole genome shotgun (WGS) entry which is preliminary data.</text>
</comment>
<protein>
    <submittedName>
        <fullName evidence="1">Uncharacterized protein</fullName>
    </submittedName>
</protein>
<accession>A0A397GFI8</accession>
<dbReference type="AlphaFoldDB" id="A0A397GFI8"/>
<evidence type="ECO:0000313" key="2">
    <source>
        <dbReference type="Proteomes" id="UP000266861"/>
    </source>
</evidence>
<gene>
    <name evidence="1" type="ORF">Glove_546g15</name>
</gene>
<dbReference type="OrthoDB" id="2410248at2759"/>
<name>A0A397GFI8_9GLOM</name>
<evidence type="ECO:0000313" key="1">
    <source>
        <dbReference type="EMBL" id="RHZ48564.1"/>
    </source>
</evidence>
<proteinExistence type="predicted"/>